<evidence type="ECO:0000256" key="2">
    <source>
        <dbReference type="ARBA" id="ARBA00022670"/>
    </source>
</evidence>
<dbReference type="GO" id="GO:0008233">
    <property type="term" value="F:peptidase activity"/>
    <property type="evidence" value="ECO:0007669"/>
    <property type="project" value="UniProtKB-KW"/>
</dbReference>
<feature type="domain" description="Prohead serine protease" evidence="4">
    <location>
        <begin position="40"/>
        <end position="172"/>
    </location>
</feature>
<dbReference type="InterPro" id="IPR006433">
    <property type="entry name" value="Prohead_protease"/>
</dbReference>
<dbReference type="SUPFAM" id="SSF50789">
    <property type="entry name" value="Herpes virus serine proteinase, assemblin"/>
    <property type="match status" value="1"/>
</dbReference>
<dbReference type="RefSeq" id="WP_132707897.1">
    <property type="nucleotide sequence ID" value="NZ_JACIGF010000003.1"/>
</dbReference>
<dbReference type="Proteomes" id="UP000295399">
    <property type="component" value="Unassembled WGS sequence"/>
</dbReference>
<evidence type="ECO:0000313" key="6">
    <source>
        <dbReference type="Proteomes" id="UP000295399"/>
    </source>
</evidence>
<evidence type="ECO:0000256" key="1">
    <source>
        <dbReference type="ARBA" id="ARBA00022612"/>
    </source>
</evidence>
<proteinExistence type="predicted"/>
<dbReference type="NCBIfam" id="TIGR01543">
    <property type="entry name" value="proheadase_HK97"/>
    <property type="match status" value="1"/>
</dbReference>
<keyword evidence="6" id="KW-1185">Reference proteome</keyword>
<reference evidence="5 6" key="1">
    <citation type="submission" date="2019-03" db="EMBL/GenBank/DDBJ databases">
        <title>Genomic Encyclopedia of Type Strains, Phase IV (KMG-IV): sequencing the most valuable type-strain genomes for metagenomic binning, comparative biology and taxonomic classification.</title>
        <authorList>
            <person name="Goeker M."/>
        </authorList>
    </citation>
    <scope>NUCLEOTIDE SEQUENCE [LARGE SCALE GENOMIC DNA]</scope>
    <source>
        <strain evidence="5 6">DSM 2132</strain>
    </source>
</reference>
<dbReference type="Pfam" id="PF04586">
    <property type="entry name" value="Peptidase_S78"/>
    <property type="match status" value="1"/>
</dbReference>
<keyword evidence="1" id="KW-1188">Viral release from host cell</keyword>
<dbReference type="EMBL" id="SLXO01000003">
    <property type="protein sequence ID" value="TCP36351.1"/>
    <property type="molecule type" value="Genomic_DNA"/>
</dbReference>
<organism evidence="5 6">
    <name type="scientific">Rhodothalassium salexigens DSM 2132</name>
    <dbReference type="NCBI Taxonomy" id="1188247"/>
    <lineage>
        <taxon>Bacteria</taxon>
        <taxon>Pseudomonadati</taxon>
        <taxon>Pseudomonadota</taxon>
        <taxon>Alphaproteobacteria</taxon>
        <taxon>Rhodothalassiales</taxon>
        <taxon>Rhodothalassiaceae</taxon>
        <taxon>Rhodothalassium</taxon>
    </lineage>
</organism>
<evidence type="ECO:0000313" key="5">
    <source>
        <dbReference type="EMBL" id="TCP36351.1"/>
    </source>
</evidence>
<evidence type="ECO:0000259" key="4">
    <source>
        <dbReference type="Pfam" id="PF04586"/>
    </source>
</evidence>
<dbReference type="AlphaFoldDB" id="A0A4R2PQ61"/>
<dbReference type="GO" id="GO:0006508">
    <property type="term" value="P:proteolysis"/>
    <property type="evidence" value="ECO:0007669"/>
    <property type="project" value="UniProtKB-KW"/>
</dbReference>
<protein>
    <recommendedName>
        <fullName evidence="4">Prohead serine protease domain-containing protein</fullName>
    </recommendedName>
</protein>
<name>A0A4R2PQ61_RHOSA</name>
<keyword evidence="3" id="KW-0378">Hydrolase</keyword>
<accession>A0A4R2PQ61</accession>
<gene>
    <name evidence="5" type="ORF">EV659_103241</name>
</gene>
<comment type="caution">
    <text evidence="5">The sequence shown here is derived from an EMBL/GenBank/DDBJ whole genome shotgun (WGS) entry which is preliminary data.</text>
</comment>
<dbReference type="OrthoDB" id="9804926at2"/>
<keyword evidence="2" id="KW-0645">Protease</keyword>
<dbReference type="InParanoid" id="A0A4R2PQ61"/>
<sequence>MDTIRLDVARHSRRPGRWPIWTAPTAPTAPASKAASNAPGDAVIDGYASIFDHADDGGDLIRPGAFARSLADRAARDVKLLWQHDPTQPVGTILALGEDARGLHVRARVMRALRPGAEALALLRVGALDGLSIGFRARHSGRDPATGLRILTDVDLIEVSLVTFPMQRLARVHRLGPWPPADTAETTEFAELAETGAPEDSVAGLLPGLSRLERAMTAP</sequence>
<evidence type="ECO:0000256" key="3">
    <source>
        <dbReference type="ARBA" id="ARBA00022801"/>
    </source>
</evidence>
<dbReference type="InterPro" id="IPR054613">
    <property type="entry name" value="Peptidase_S78_dom"/>
</dbReference>